<organism evidence="1 2">
    <name type="scientific">Nocardiopsis rhodophaea</name>
    <dbReference type="NCBI Taxonomy" id="280238"/>
    <lineage>
        <taxon>Bacteria</taxon>
        <taxon>Bacillati</taxon>
        <taxon>Actinomycetota</taxon>
        <taxon>Actinomycetes</taxon>
        <taxon>Streptosporangiales</taxon>
        <taxon>Nocardiopsidaceae</taxon>
        <taxon>Nocardiopsis</taxon>
    </lineage>
</organism>
<dbReference type="Proteomes" id="UP001501585">
    <property type="component" value="Unassembled WGS sequence"/>
</dbReference>
<reference evidence="1 2" key="1">
    <citation type="journal article" date="2019" name="Int. J. Syst. Evol. Microbiol.">
        <title>The Global Catalogue of Microorganisms (GCM) 10K type strain sequencing project: providing services to taxonomists for standard genome sequencing and annotation.</title>
        <authorList>
            <consortium name="The Broad Institute Genomics Platform"/>
            <consortium name="The Broad Institute Genome Sequencing Center for Infectious Disease"/>
            <person name="Wu L."/>
            <person name="Ma J."/>
        </authorList>
    </citation>
    <scope>NUCLEOTIDE SEQUENCE [LARGE SCALE GENOMIC DNA]</scope>
    <source>
        <strain evidence="1 2">JCM 15313</strain>
    </source>
</reference>
<keyword evidence="2" id="KW-1185">Reference proteome</keyword>
<name>A0ABN2S200_9ACTN</name>
<evidence type="ECO:0000313" key="2">
    <source>
        <dbReference type="Proteomes" id="UP001501585"/>
    </source>
</evidence>
<dbReference type="EMBL" id="BAAAPC010000001">
    <property type="protein sequence ID" value="GAA1979021.1"/>
    <property type="molecule type" value="Genomic_DNA"/>
</dbReference>
<dbReference type="RefSeq" id="WP_344103356.1">
    <property type="nucleotide sequence ID" value="NZ_BAAAPC010000001.1"/>
</dbReference>
<proteinExistence type="predicted"/>
<evidence type="ECO:0000313" key="1">
    <source>
        <dbReference type="EMBL" id="GAA1979021.1"/>
    </source>
</evidence>
<protein>
    <recommendedName>
        <fullName evidence="3">Ribbon-helix-helix domain-containing protein</fullName>
    </recommendedName>
</protein>
<gene>
    <name evidence="1" type="ORF">GCM10009799_00210</name>
</gene>
<comment type="caution">
    <text evidence="1">The sequence shown here is derived from an EMBL/GenBank/DDBJ whole genome shotgun (WGS) entry which is preliminary data.</text>
</comment>
<sequence length="73" mass="8112">MTSRITRVVCGDFSVTYDPDVSSMLSFTVRGLGGRIVRLRAPFWEAHRALVRECGLSKAEASQLLFHAARVES</sequence>
<accession>A0ABN2S200</accession>
<evidence type="ECO:0008006" key="3">
    <source>
        <dbReference type="Google" id="ProtNLM"/>
    </source>
</evidence>